<feature type="transmembrane region" description="Helical" evidence="1">
    <location>
        <begin position="7"/>
        <end position="28"/>
    </location>
</feature>
<comment type="caution">
    <text evidence="2">The sequence shown here is derived from an EMBL/GenBank/DDBJ whole genome shotgun (WGS) entry which is preliminary data.</text>
</comment>
<accession>A0A2M6W6M2</accession>
<keyword evidence="1" id="KW-1133">Transmembrane helix</keyword>
<dbReference type="AlphaFoldDB" id="A0A2M6W6M2"/>
<dbReference type="Gene3D" id="2.120.10.30">
    <property type="entry name" value="TolB, C-terminal domain"/>
    <property type="match status" value="1"/>
</dbReference>
<name>A0A2M6W6M2_9BACT</name>
<reference evidence="3" key="1">
    <citation type="submission" date="2017-09" db="EMBL/GenBank/DDBJ databases">
        <title>Depth-based differentiation of microbial function through sediment-hosted aquifers and enrichment of novel symbionts in the deep terrestrial subsurface.</title>
        <authorList>
            <person name="Probst A.J."/>
            <person name="Ladd B."/>
            <person name="Jarett J.K."/>
            <person name="Geller-Mcgrath D.E."/>
            <person name="Sieber C.M.K."/>
            <person name="Emerson J.B."/>
            <person name="Anantharaman K."/>
            <person name="Thomas B.C."/>
            <person name="Malmstrom R."/>
            <person name="Stieglmeier M."/>
            <person name="Klingl A."/>
            <person name="Woyke T."/>
            <person name="Ryan C.M."/>
            <person name="Banfield J.F."/>
        </authorList>
    </citation>
    <scope>NUCLEOTIDE SEQUENCE [LARGE SCALE GENOMIC DNA]</scope>
</reference>
<dbReference type="EMBL" id="PFBV01000003">
    <property type="protein sequence ID" value="PIT88420.1"/>
    <property type="molecule type" value="Genomic_DNA"/>
</dbReference>
<protein>
    <recommendedName>
        <fullName evidence="4">Dipeptidylpeptidase IV N-terminal domain-containing protein</fullName>
    </recommendedName>
</protein>
<evidence type="ECO:0008006" key="4">
    <source>
        <dbReference type="Google" id="ProtNLM"/>
    </source>
</evidence>
<keyword evidence="1" id="KW-0812">Transmembrane</keyword>
<sequence length="409" mass="44674">MSKLKKILLITGLLAGTAILAFLLFYIFKKTSPLQQLPPTVPTEEQPDGGQFIPAGQRTATTTGVGGEQIGTLPTAGIIPGSQPSYYQPELSKKIISDSTNFVSLNKTGGVRYYNPNDGKFYTTLADGSTKILSNQTFYNVQKTTWANKQNKAILEFPDSSKILYDFDAQKQVTLPKHWEEFSFAADGEKVAAKSLGLSPENRWLVTINDDGTGTQLIEAMGENANKVIIDWSPSQQAIGFTMTGEELGMYRKEILLVGLNGENFKSFVAEGLGFQPQWSPTGKKLLYSVYSNTSDFKPEIWVVNSYGQEIGSGRNNLQINTWADKCTFANDDTLYCAVPKSMPTGAGINPAVAAGSTDTLYKIDLKSGLKTTVNTGGDFDMNNLSFDQTNNRLIFSDSGQTGVFEIKL</sequence>
<dbReference type="InterPro" id="IPR011042">
    <property type="entry name" value="6-blade_b-propeller_TolB-like"/>
</dbReference>
<dbReference type="SUPFAM" id="SSF82171">
    <property type="entry name" value="DPP6 N-terminal domain-like"/>
    <property type="match status" value="1"/>
</dbReference>
<organism evidence="2 3">
    <name type="scientific">Candidatus Magasanikbacteria bacterium CG10_big_fil_rev_8_21_14_0_10_36_32</name>
    <dbReference type="NCBI Taxonomy" id="1974646"/>
    <lineage>
        <taxon>Bacteria</taxon>
        <taxon>Candidatus Magasanikiibacteriota</taxon>
    </lineage>
</organism>
<evidence type="ECO:0000256" key="1">
    <source>
        <dbReference type="SAM" id="Phobius"/>
    </source>
</evidence>
<gene>
    <name evidence="2" type="ORF">COU29_01370</name>
</gene>
<proteinExistence type="predicted"/>
<evidence type="ECO:0000313" key="2">
    <source>
        <dbReference type="EMBL" id="PIT88420.1"/>
    </source>
</evidence>
<keyword evidence="1" id="KW-0472">Membrane</keyword>
<dbReference type="Proteomes" id="UP000231426">
    <property type="component" value="Unassembled WGS sequence"/>
</dbReference>
<evidence type="ECO:0000313" key="3">
    <source>
        <dbReference type="Proteomes" id="UP000231426"/>
    </source>
</evidence>